<feature type="transmembrane region" description="Helical" evidence="3">
    <location>
        <begin position="1113"/>
        <end position="1138"/>
    </location>
</feature>
<dbReference type="InterPro" id="IPR001007">
    <property type="entry name" value="VWF_dom"/>
</dbReference>
<dbReference type="EMBL" id="AJWK01002011">
    <property type="status" value="NOT_ANNOTATED_CDS"/>
    <property type="molecule type" value="Genomic_DNA"/>
</dbReference>
<dbReference type="SMART" id="SM00060">
    <property type="entry name" value="FN3"/>
    <property type="match status" value="3"/>
</dbReference>
<reference evidence="6" key="1">
    <citation type="submission" date="2020-05" db="UniProtKB">
        <authorList>
            <consortium name="EnsemblMetazoa"/>
        </authorList>
    </citation>
    <scope>IDENTIFICATION</scope>
    <source>
        <strain evidence="6">Jacobina</strain>
    </source>
</reference>
<dbReference type="EMBL" id="AJWK01002016">
    <property type="status" value="NOT_ANNOTATED_CDS"/>
    <property type="molecule type" value="Genomic_DNA"/>
</dbReference>
<feature type="compositionally biased region" description="Polar residues" evidence="2">
    <location>
        <begin position="76"/>
        <end position="94"/>
    </location>
</feature>
<keyword evidence="1 4" id="KW-0732">Signal</keyword>
<dbReference type="EMBL" id="AJWK01002019">
    <property type="status" value="NOT_ANNOTATED_CDS"/>
    <property type="molecule type" value="Genomic_DNA"/>
</dbReference>
<feature type="region of interest" description="Disordered" evidence="2">
    <location>
        <begin position="53"/>
        <end position="127"/>
    </location>
</feature>
<dbReference type="GO" id="GO:0045597">
    <property type="term" value="P:positive regulation of cell differentiation"/>
    <property type="evidence" value="ECO:0007669"/>
    <property type="project" value="TreeGrafter"/>
</dbReference>
<evidence type="ECO:0000256" key="3">
    <source>
        <dbReference type="SAM" id="Phobius"/>
    </source>
</evidence>
<evidence type="ECO:0000256" key="4">
    <source>
        <dbReference type="SAM" id="SignalP"/>
    </source>
</evidence>
<feature type="compositionally biased region" description="Basic and acidic residues" evidence="2">
    <location>
        <begin position="603"/>
        <end position="627"/>
    </location>
</feature>
<dbReference type="EMBL" id="AJWK01002013">
    <property type="status" value="NOT_ANNOTATED_CDS"/>
    <property type="molecule type" value="Genomic_DNA"/>
</dbReference>
<dbReference type="EMBL" id="AJWK01002012">
    <property type="status" value="NOT_ANNOTATED_CDS"/>
    <property type="molecule type" value="Genomic_DNA"/>
</dbReference>
<dbReference type="EnsemblMetazoa" id="LLOJ000497-RA">
    <property type="protein sequence ID" value="LLOJ000497-PA"/>
    <property type="gene ID" value="LLOJ000497"/>
</dbReference>
<sequence length="1205" mass="132284">MELKVLHLLAIATLMCQLVATQSNEANATQVSESVSDAISVVPLKVSAENTTSVGVDVNQKDDQKELESGGALDGTTESHSPTPKVDATSQSMGDSLATEESRKSTISPLFLPTTVVPSENDTEKTTESALIPVSHAQGTNPSTAVTPPAQEARGRAINFTSIDNGDSDAVRQTTPSPDMSSTVNPINYVTAATGAATRKPIIDLSDVSMDEEDNEEHSAPITSNVCMFEGQSFKLHDVSDRGCDERCICRDGGKWDCSPRCSGIFFKRGKVLDDPRCHEKGAADECCAVMVCPESMASDEEMEFKTEDAVNSPPSGGKCMYNGTEYGFGATIEEGCERVCKCHGTGQVTCEPRCHKMNETSSDQCVKVKDPTDLCCEIELCDVTLGDGEPHMGDKNMGDRPCEYKGQQYKLGDQFHDGCTALCICTDAGIHCAKLECPSSFGLDVINPHCLKWEPDPATFRAIAPKCCPERMRCVDNGTCEYQGQMFDNWSEIPANITGCDQHCYCERGTVECRPACPPVPALPPSHLPCHPRTARLMLMPDDDCCKQWACPSDPSNGIGHEGMIIAPTPPPTQKDGERDNKSQPFYPTSDGKAPKGVVQDKPGKKYTKEDNKTEKTQSHDPFAHLLGDHNKFDYVNYDEDIRQNQPGPGYFNPATVNKHHYPGQYPQNQGPPGHAEKPLPPELFNVLGQTGHNFGQHLTIEQILQHIQGADGGAGPLLHGQNVNVPYPYGADPHDHRLPSHRPVVVPPTGVPGGFPALQPNLQVLALDAIDSRTVRIIFIVPEVFVGLHGRVELRYTNGRSNDTATWTSQVFAPPEDLIATSQMEFELPGLEPNTEYKIKITLILRDLNAQPSSQIYTVRMPAERTITPPSNIDYHQSHISDVLKKASDPELRAVERNSTWLKLEWNKLSEDEIEYVDGIQLRYKEQSGMLYDATPLIHRTLTTHTIENLKPDTSYEVGLFLIPFPGHGAELLAGEMVKLATTTKIDMFAFEVVVNVTKVKASSVEVSWSGVPYPEDKFVNIYRAIYQSDAGKEDSSVFKVAKRDSTQGALIMDLKPGTRYRLWLEMYLTNGNIKKSNVVNFLTKPGGPATPGKTGKLLTSGDNTEPAGDYYGPLVVVAVVAALAVMSTLILLLILTRRRAHQTASITPPRKNDVSYDNPSYKICKKSNVRGPQICKKSNVRGPQVRTYFRPETLQKHFPYYL</sequence>
<dbReference type="Gene3D" id="2.60.40.10">
    <property type="entry name" value="Immunoglobulins"/>
    <property type="match status" value="2"/>
</dbReference>
<dbReference type="SUPFAM" id="SSF49265">
    <property type="entry name" value="Fibronectin type III"/>
    <property type="match status" value="1"/>
</dbReference>
<name>A0A1B0C975_LUTLO</name>
<dbReference type="VEuPathDB" id="VectorBase:LLONM1_010825"/>
<keyword evidence="7" id="KW-1185">Reference proteome</keyword>
<dbReference type="GO" id="GO:0007155">
    <property type="term" value="P:cell adhesion"/>
    <property type="evidence" value="ECO:0007669"/>
    <property type="project" value="TreeGrafter"/>
</dbReference>
<protein>
    <recommendedName>
        <fullName evidence="5">Fibronectin type-III domain-containing protein</fullName>
    </recommendedName>
</protein>
<feature type="compositionally biased region" description="Basic and acidic residues" evidence="2">
    <location>
        <begin position="59"/>
        <end position="68"/>
    </location>
</feature>
<dbReference type="CDD" id="cd00063">
    <property type="entry name" value="FN3"/>
    <property type="match status" value="2"/>
</dbReference>
<dbReference type="PROSITE" id="PS50853">
    <property type="entry name" value="FN3"/>
    <property type="match status" value="1"/>
</dbReference>
<dbReference type="EMBL" id="AJWK01002015">
    <property type="status" value="NOT_ANNOTATED_CDS"/>
    <property type="molecule type" value="Genomic_DNA"/>
</dbReference>
<dbReference type="EMBL" id="AJWK01002018">
    <property type="status" value="NOT_ANNOTATED_CDS"/>
    <property type="molecule type" value="Genomic_DNA"/>
</dbReference>
<dbReference type="PANTHER" id="PTHR11348:SF34">
    <property type="entry name" value="EPIDERMAL CELL SURFACE RECEPTOR-RELATED"/>
    <property type="match status" value="1"/>
</dbReference>
<dbReference type="GO" id="GO:0005615">
    <property type="term" value="C:extracellular space"/>
    <property type="evidence" value="ECO:0007669"/>
    <property type="project" value="TreeGrafter"/>
</dbReference>
<evidence type="ECO:0000256" key="2">
    <source>
        <dbReference type="SAM" id="MobiDB-lite"/>
    </source>
</evidence>
<dbReference type="InterPro" id="IPR013783">
    <property type="entry name" value="Ig-like_fold"/>
</dbReference>
<accession>A0A1B0C975</accession>
<evidence type="ECO:0000256" key="1">
    <source>
        <dbReference type="ARBA" id="ARBA00022729"/>
    </source>
</evidence>
<dbReference type="InterPro" id="IPR003961">
    <property type="entry name" value="FN3_dom"/>
</dbReference>
<feature type="signal peptide" evidence="4">
    <location>
        <begin position="1"/>
        <end position="21"/>
    </location>
</feature>
<feature type="chain" id="PRO_5008405477" description="Fibronectin type-III domain-containing protein" evidence="4">
    <location>
        <begin position="22"/>
        <end position="1205"/>
    </location>
</feature>
<keyword evidence="3" id="KW-0812">Transmembrane</keyword>
<proteinExistence type="predicted"/>
<dbReference type="InterPro" id="IPR050941">
    <property type="entry name" value="CCN"/>
</dbReference>
<dbReference type="Proteomes" id="UP000092461">
    <property type="component" value="Unassembled WGS sequence"/>
</dbReference>
<keyword evidence="3" id="KW-1133">Transmembrane helix</keyword>
<evidence type="ECO:0000313" key="7">
    <source>
        <dbReference type="Proteomes" id="UP000092461"/>
    </source>
</evidence>
<dbReference type="PANTHER" id="PTHR11348">
    <property type="entry name" value="CONNECTIVE TISSUE GROWTH FACTOR-RELATED"/>
    <property type="match status" value="1"/>
</dbReference>
<dbReference type="EMBL" id="AJWK01002017">
    <property type="status" value="NOT_ANNOTATED_CDS"/>
    <property type="molecule type" value="Genomic_DNA"/>
</dbReference>
<dbReference type="GO" id="GO:0005178">
    <property type="term" value="F:integrin binding"/>
    <property type="evidence" value="ECO:0007669"/>
    <property type="project" value="TreeGrafter"/>
</dbReference>
<dbReference type="AlphaFoldDB" id="A0A1B0C975"/>
<feature type="domain" description="Fibronectin type-III" evidence="5">
    <location>
        <begin position="992"/>
        <end position="1089"/>
    </location>
</feature>
<dbReference type="FunFam" id="2.60.40.10:FF:001574">
    <property type="entry name" value="Blast:Putative epidermal cell surface receptor"/>
    <property type="match status" value="1"/>
</dbReference>
<dbReference type="EMBL" id="AJWK01002020">
    <property type="status" value="NOT_ANNOTATED_CDS"/>
    <property type="molecule type" value="Genomic_DNA"/>
</dbReference>
<feature type="region of interest" description="Disordered" evidence="2">
    <location>
        <begin position="161"/>
        <end position="185"/>
    </location>
</feature>
<dbReference type="SMART" id="SM00214">
    <property type="entry name" value="VWC"/>
    <property type="match status" value="4"/>
</dbReference>
<dbReference type="InterPro" id="IPR036116">
    <property type="entry name" value="FN3_sf"/>
</dbReference>
<feature type="region of interest" description="Disordered" evidence="2">
    <location>
        <begin position="561"/>
        <end position="627"/>
    </location>
</feature>
<keyword evidence="3" id="KW-0472">Membrane</keyword>
<organism evidence="6 7">
    <name type="scientific">Lutzomyia longipalpis</name>
    <name type="common">Sand fly</name>
    <dbReference type="NCBI Taxonomy" id="7200"/>
    <lineage>
        <taxon>Eukaryota</taxon>
        <taxon>Metazoa</taxon>
        <taxon>Ecdysozoa</taxon>
        <taxon>Arthropoda</taxon>
        <taxon>Hexapoda</taxon>
        <taxon>Insecta</taxon>
        <taxon>Pterygota</taxon>
        <taxon>Neoptera</taxon>
        <taxon>Endopterygota</taxon>
        <taxon>Diptera</taxon>
        <taxon>Nematocera</taxon>
        <taxon>Psychodoidea</taxon>
        <taxon>Psychodidae</taxon>
        <taxon>Lutzomyia</taxon>
        <taxon>Lutzomyia</taxon>
    </lineage>
</organism>
<dbReference type="VEuPathDB" id="VectorBase:LLOJ000497"/>
<evidence type="ECO:0000313" key="6">
    <source>
        <dbReference type="EnsemblMetazoa" id="LLOJ000497-PA"/>
    </source>
</evidence>
<evidence type="ECO:0000259" key="5">
    <source>
        <dbReference type="PROSITE" id="PS50853"/>
    </source>
</evidence>
<dbReference type="EMBL" id="AJWK01002014">
    <property type="status" value="NOT_ANNOTATED_CDS"/>
    <property type="molecule type" value="Genomic_DNA"/>
</dbReference>